<dbReference type="InterPro" id="IPR035965">
    <property type="entry name" value="PAS-like_dom_sf"/>
</dbReference>
<dbReference type="InterPro" id="IPR013520">
    <property type="entry name" value="Ribonucl_H"/>
</dbReference>
<evidence type="ECO:0000313" key="5">
    <source>
        <dbReference type="EMBL" id="MDR4126028.1"/>
    </source>
</evidence>
<dbReference type="RefSeq" id="WP_347287032.1">
    <property type="nucleotide sequence ID" value="NZ_JAUZQE010000016.1"/>
</dbReference>
<dbReference type="InterPro" id="IPR036397">
    <property type="entry name" value="RNaseH_sf"/>
</dbReference>
<evidence type="ECO:0000313" key="6">
    <source>
        <dbReference type="Proteomes" id="UP001232156"/>
    </source>
</evidence>
<dbReference type="InterPro" id="IPR012337">
    <property type="entry name" value="RNaseH-like_sf"/>
</dbReference>
<keyword evidence="5" id="KW-0378">Hydrolase</keyword>
<sequence length="494" mass="53726">MPHRLPALHRLSLRLRIFLLFAALGAGIALTLALGLYLGYVRNPNPSALNAVISGGILAGFITFGLIVAVWRLFDENVAKPIEHLAGELRARTHSGVKAELTDMKARHLGDLAPAATALMRHLNEARNELAEAIARETTQQVIEKERLLTLMADVPVGIVLCTVDHRVALYNGLARELLGQEDSDAPCLDRSLFDFVDEPSIRNAYAQLQRGDDPDHELEIVCTTVTGRPLIARLRLLVPTLVPAQGERDSGYVLSLERADTVPHVPPSAPRYVAYDFKLLQRKPGAEFADCLLEELTYVVFDTETTGLLPGQGDEIVQLAAVRIVNGKRIDTEVLDTLVNPGRPIPKSSTDIHGITDAMVADAPGIETVARRLHRFAQGAVLVAHNADFDLAFLRRDEIHTGVRFDHPVLDTVMLSAIVYGQSANHSLDALTARLDIPLSDAARHTALGDATATAEALLKLIPALKARGLTTLGDVLAETQRHGRLRRHGTTG</sequence>
<organism evidence="5 6">
    <name type="scientific">Yanghanlia caeni</name>
    <dbReference type="NCBI Taxonomy" id="3064283"/>
    <lineage>
        <taxon>Bacteria</taxon>
        <taxon>Pseudomonadati</taxon>
        <taxon>Pseudomonadota</taxon>
        <taxon>Betaproteobacteria</taxon>
        <taxon>Burkholderiales</taxon>
        <taxon>Alcaligenaceae</taxon>
        <taxon>Yanghanlia</taxon>
    </lineage>
</organism>
<keyword evidence="6" id="KW-1185">Reference proteome</keyword>
<dbReference type="SUPFAM" id="SSF55785">
    <property type="entry name" value="PYP-like sensor domain (PAS domain)"/>
    <property type="match status" value="1"/>
</dbReference>
<dbReference type="SUPFAM" id="SSF53098">
    <property type="entry name" value="Ribonuclease H-like"/>
    <property type="match status" value="1"/>
</dbReference>
<keyword evidence="3" id="KW-0472">Membrane</keyword>
<accession>A0ABU1D6G7</accession>
<comment type="caution">
    <text evidence="5">The sequence shown here is derived from an EMBL/GenBank/DDBJ whole genome shotgun (WGS) entry which is preliminary data.</text>
</comment>
<keyword evidence="5" id="KW-0540">Nuclease</keyword>
<feature type="domain" description="Exonuclease" evidence="4">
    <location>
        <begin position="298"/>
        <end position="468"/>
    </location>
</feature>
<dbReference type="Proteomes" id="UP001232156">
    <property type="component" value="Unassembled WGS sequence"/>
</dbReference>
<evidence type="ECO:0000256" key="3">
    <source>
        <dbReference type="SAM" id="Phobius"/>
    </source>
</evidence>
<dbReference type="Pfam" id="PF00929">
    <property type="entry name" value="RNase_T"/>
    <property type="match status" value="1"/>
</dbReference>
<dbReference type="GO" id="GO:0004527">
    <property type="term" value="F:exonuclease activity"/>
    <property type="evidence" value="ECO:0007669"/>
    <property type="project" value="UniProtKB-KW"/>
</dbReference>
<name>A0ABU1D6G7_9BURK</name>
<feature type="transmembrane region" description="Helical" evidence="3">
    <location>
        <begin position="17"/>
        <end position="40"/>
    </location>
</feature>
<keyword evidence="5" id="KW-0269">Exonuclease</keyword>
<protein>
    <recommendedName>
        <fullName evidence="1">DNA-directed DNA polymerase</fullName>
        <ecNumber evidence="1">2.7.7.7</ecNumber>
    </recommendedName>
</protein>
<evidence type="ECO:0000256" key="2">
    <source>
        <dbReference type="ARBA" id="ARBA00049244"/>
    </source>
</evidence>
<keyword evidence="3" id="KW-1133">Transmembrane helix</keyword>
<feature type="transmembrane region" description="Helical" evidence="3">
    <location>
        <begin position="52"/>
        <end position="74"/>
    </location>
</feature>
<gene>
    <name evidence="5" type="ORF">Q8947_08540</name>
</gene>
<comment type="catalytic activity">
    <reaction evidence="2">
        <text>DNA(n) + a 2'-deoxyribonucleoside 5'-triphosphate = DNA(n+1) + diphosphate</text>
        <dbReference type="Rhea" id="RHEA:22508"/>
        <dbReference type="Rhea" id="RHEA-COMP:17339"/>
        <dbReference type="Rhea" id="RHEA-COMP:17340"/>
        <dbReference type="ChEBI" id="CHEBI:33019"/>
        <dbReference type="ChEBI" id="CHEBI:61560"/>
        <dbReference type="ChEBI" id="CHEBI:173112"/>
        <dbReference type="EC" id="2.7.7.7"/>
    </reaction>
</comment>
<keyword evidence="3" id="KW-0812">Transmembrane</keyword>
<reference evidence="5 6" key="1">
    <citation type="submission" date="2023-08" db="EMBL/GenBank/DDBJ databases">
        <title>Alcaligenaceae gen. nov., a novel taxon isolated from the sludge of Yixing Pesticide Factory.</title>
        <authorList>
            <person name="Ruan L."/>
        </authorList>
    </citation>
    <scope>NUCLEOTIDE SEQUENCE [LARGE SCALE GENOMIC DNA]</scope>
    <source>
        <strain evidence="5 6">LG-2</strain>
    </source>
</reference>
<dbReference type="Gene3D" id="3.30.420.10">
    <property type="entry name" value="Ribonuclease H-like superfamily/Ribonuclease H"/>
    <property type="match status" value="1"/>
</dbReference>
<dbReference type="PANTHER" id="PTHR30231:SF41">
    <property type="entry name" value="DNA POLYMERASE III SUBUNIT EPSILON"/>
    <property type="match status" value="1"/>
</dbReference>
<dbReference type="NCBIfam" id="TIGR00573">
    <property type="entry name" value="dnaq"/>
    <property type="match status" value="1"/>
</dbReference>
<evidence type="ECO:0000259" key="4">
    <source>
        <dbReference type="SMART" id="SM00479"/>
    </source>
</evidence>
<dbReference type="EC" id="2.7.7.7" evidence="1"/>
<proteinExistence type="predicted"/>
<dbReference type="CDD" id="cd06127">
    <property type="entry name" value="DEDDh"/>
    <property type="match status" value="1"/>
</dbReference>
<dbReference type="SMART" id="SM00479">
    <property type="entry name" value="EXOIII"/>
    <property type="match status" value="1"/>
</dbReference>
<evidence type="ECO:0000256" key="1">
    <source>
        <dbReference type="ARBA" id="ARBA00012417"/>
    </source>
</evidence>
<dbReference type="PANTHER" id="PTHR30231">
    <property type="entry name" value="DNA POLYMERASE III SUBUNIT EPSILON"/>
    <property type="match status" value="1"/>
</dbReference>
<dbReference type="InterPro" id="IPR006054">
    <property type="entry name" value="DnaQ"/>
</dbReference>
<dbReference type="EMBL" id="JAUZQE010000016">
    <property type="protein sequence ID" value="MDR4126028.1"/>
    <property type="molecule type" value="Genomic_DNA"/>
</dbReference>